<proteinExistence type="predicted"/>
<evidence type="ECO:0000313" key="1">
    <source>
        <dbReference type="EMBL" id="ROO88193.1"/>
    </source>
</evidence>
<evidence type="ECO:0008006" key="3">
    <source>
        <dbReference type="Google" id="ProtNLM"/>
    </source>
</evidence>
<comment type="caution">
    <text evidence="1">The sequence shown here is derived from an EMBL/GenBank/DDBJ whole genome shotgun (WGS) entry which is preliminary data.</text>
</comment>
<gene>
    <name evidence="1" type="ORF">EDD29_5855</name>
</gene>
<organism evidence="1 2">
    <name type="scientific">Actinocorallia herbida</name>
    <dbReference type="NCBI Taxonomy" id="58109"/>
    <lineage>
        <taxon>Bacteria</taxon>
        <taxon>Bacillati</taxon>
        <taxon>Actinomycetota</taxon>
        <taxon>Actinomycetes</taxon>
        <taxon>Streptosporangiales</taxon>
        <taxon>Thermomonosporaceae</taxon>
        <taxon>Actinocorallia</taxon>
    </lineage>
</organism>
<dbReference type="AlphaFoldDB" id="A0A3N1D3T1"/>
<keyword evidence="2" id="KW-1185">Reference proteome</keyword>
<dbReference type="Proteomes" id="UP000272400">
    <property type="component" value="Unassembled WGS sequence"/>
</dbReference>
<dbReference type="EMBL" id="RJKE01000001">
    <property type="protein sequence ID" value="ROO88193.1"/>
    <property type="molecule type" value="Genomic_DNA"/>
</dbReference>
<accession>A0A3N1D3T1</accession>
<dbReference type="RefSeq" id="WP_170201629.1">
    <property type="nucleotide sequence ID" value="NZ_RJKE01000001.1"/>
</dbReference>
<protein>
    <recommendedName>
        <fullName evidence="3">Homeodomain-like domain-containing protein</fullName>
    </recommendedName>
</protein>
<reference evidence="1 2" key="1">
    <citation type="submission" date="2018-11" db="EMBL/GenBank/DDBJ databases">
        <title>Sequencing the genomes of 1000 actinobacteria strains.</title>
        <authorList>
            <person name="Klenk H.-P."/>
        </authorList>
    </citation>
    <scope>NUCLEOTIDE SEQUENCE [LARGE SCALE GENOMIC DNA]</scope>
    <source>
        <strain evidence="1 2">DSM 44254</strain>
    </source>
</reference>
<name>A0A3N1D3T1_9ACTN</name>
<sequence length="146" mass="15890">MTLSLPDLPGHEGRAAALFAEGASAPAGYQAVCSCGWTDRRRYPATPEGVEGAEYQWWSRHVPPLLAAAPPKELVIKSNVLGEQIMKLAGERPVAAVALLARMERWQRVLLDQAVDRARESGASWSEVGDAMGISKQAAHERFRRG</sequence>
<evidence type="ECO:0000313" key="2">
    <source>
        <dbReference type="Proteomes" id="UP000272400"/>
    </source>
</evidence>